<dbReference type="RefSeq" id="WP_161047798.1">
    <property type="nucleotide sequence ID" value="NZ_WWCS01000027.1"/>
</dbReference>
<protein>
    <recommendedName>
        <fullName evidence="4">Transmembrane protein</fullName>
    </recommendedName>
</protein>
<accession>A0ABW9WRJ9</accession>
<dbReference type="Proteomes" id="UP000466332">
    <property type="component" value="Unassembled WGS sequence"/>
</dbReference>
<feature type="transmembrane region" description="Helical" evidence="1">
    <location>
        <begin position="91"/>
        <end position="110"/>
    </location>
</feature>
<evidence type="ECO:0000313" key="3">
    <source>
        <dbReference type="Proteomes" id="UP000466332"/>
    </source>
</evidence>
<keyword evidence="1" id="KW-0472">Membrane</keyword>
<name>A0ABW9WRJ9_9BURK</name>
<keyword evidence="1" id="KW-0812">Transmembrane</keyword>
<evidence type="ECO:0000313" key="2">
    <source>
        <dbReference type="EMBL" id="MYN42919.1"/>
    </source>
</evidence>
<sequence length="113" mass="12912">MEKIEMPHAAYVGVLILIFICFVMAFTITGIIFWEYCSVVATAEGRLEELLNDAIGADGWGPYHTELFIRLYKIENCNSENILILKRRAKWGFNIFLAIGFSFFFVLYCAGVI</sequence>
<keyword evidence="3" id="KW-1185">Reference proteome</keyword>
<dbReference type="EMBL" id="WWCS01000027">
    <property type="protein sequence ID" value="MYN42919.1"/>
    <property type="molecule type" value="Genomic_DNA"/>
</dbReference>
<proteinExistence type="predicted"/>
<evidence type="ECO:0000256" key="1">
    <source>
        <dbReference type="SAM" id="Phobius"/>
    </source>
</evidence>
<gene>
    <name evidence="2" type="ORF">GTP55_26605</name>
</gene>
<evidence type="ECO:0008006" key="4">
    <source>
        <dbReference type="Google" id="ProtNLM"/>
    </source>
</evidence>
<organism evidence="2 3">
    <name type="scientific">Duganella margarita</name>
    <dbReference type="NCBI Taxonomy" id="2692170"/>
    <lineage>
        <taxon>Bacteria</taxon>
        <taxon>Pseudomonadati</taxon>
        <taxon>Pseudomonadota</taxon>
        <taxon>Betaproteobacteria</taxon>
        <taxon>Burkholderiales</taxon>
        <taxon>Oxalobacteraceae</taxon>
        <taxon>Telluria group</taxon>
        <taxon>Duganella</taxon>
    </lineage>
</organism>
<keyword evidence="1" id="KW-1133">Transmembrane helix</keyword>
<reference evidence="2 3" key="1">
    <citation type="submission" date="2019-12" db="EMBL/GenBank/DDBJ databases">
        <title>Novel species isolated from a subtropical stream in China.</title>
        <authorList>
            <person name="Lu H."/>
        </authorList>
    </citation>
    <scope>NUCLEOTIDE SEQUENCE [LARGE SCALE GENOMIC DNA]</scope>
    <source>
        <strain evidence="2 3">FT109W</strain>
    </source>
</reference>
<comment type="caution">
    <text evidence="2">The sequence shown here is derived from an EMBL/GenBank/DDBJ whole genome shotgun (WGS) entry which is preliminary data.</text>
</comment>
<feature type="transmembrane region" description="Helical" evidence="1">
    <location>
        <begin position="12"/>
        <end position="34"/>
    </location>
</feature>